<name>A0A841AHL9_9MICO</name>
<sequence length="59" mass="6458">MFFLAIGVAALLFVFGLLVAPGSMSNFVPLNLVDTWTYLVLRSCWSVCHSCPVRSGPPR</sequence>
<dbReference type="RefSeq" id="WP_184326050.1">
    <property type="nucleotide sequence ID" value="NZ_JACHLZ010000001.1"/>
</dbReference>
<gene>
    <name evidence="1" type="ORF">HNR70_002593</name>
</gene>
<evidence type="ECO:0000313" key="1">
    <source>
        <dbReference type="EMBL" id="MBB5832780.1"/>
    </source>
</evidence>
<proteinExistence type="predicted"/>
<reference evidence="1 2" key="1">
    <citation type="submission" date="2020-08" db="EMBL/GenBank/DDBJ databases">
        <title>Sequencing the genomes of 1000 actinobacteria strains.</title>
        <authorList>
            <person name="Klenk H.-P."/>
        </authorList>
    </citation>
    <scope>NUCLEOTIDE SEQUENCE [LARGE SCALE GENOMIC DNA]</scope>
    <source>
        <strain evidence="1 2">DSM 28796</strain>
    </source>
</reference>
<accession>A0A841AHL9</accession>
<dbReference type="EMBL" id="JACHLZ010000001">
    <property type="protein sequence ID" value="MBB5832780.1"/>
    <property type="molecule type" value="Genomic_DNA"/>
</dbReference>
<comment type="caution">
    <text evidence="1">The sequence shown here is derived from an EMBL/GenBank/DDBJ whole genome shotgun (WGS) entry which is preliminary data.</text>
</comment>
<dbReference type="AlphaFoldDB" id="A0A841AHL9"/>
<keyword evidence="2" id="KW-1185">Reference proteome</keyword>
<dbReference type="Proteomes" id="UP000588158">
    <property type="component" value="Unassembled WGS sequence"/>
</dbReference>
<organism evidence="1 2">
    <name type="scientific">Brachybacterium aquaticum</name>
    <dbReference type="NCBI Taxonomy" id="1432564"/>
    <lineage>
        <taxon>Bacteria</taxon>
        <taxon>Bacillati</taxon>
        <taxon>Actinomycetota</taxon>
        <taxon>Actinomycetes</taxon>
        <taxon>Micrococcales</taxon>
        <taxon>Dermabacteraceae</taxon>
        <taxon>Brachybacterium</taxon>
    </lineage>
</organism>
<protein>
    <submittedName>
        <fullName evidence="1">Uncharacterized protein</fullName>
    </submittedName>
</protein>
<evidence type="ECO:0000313" key="2">
    <source>
        <dbReference type="Proteomes" id="UP000588158"/>
    </source>
</evidence>